<accession>A0A4Y7PZ83</accession>
<dbReference type="OrthoDB" id="26525at2759"/>
<reference evidence="4 5" key="1">
    <citation type="submission" date="2018-06" db="EMBL/GenBank/DDBJ databases">
        <title>A transcriptomic atlas of mushroom development highlights an independent origin of complex multicellularity.</title>
        <authorList>
            <consortium name="DOE Joint Genome Institute"/>
            <person name="Krizsan K."/>
            <person name="Almasi E."/>
            <person name="Merenyi Z."/>
            <person name="Sahu N."/>
            <person name="Viragh M."/>
            <person name="Koszo T."/>
            <person name="Mondo S."/>
            <person name="Kiss B."/>
            <person name="Balint B."/>
            <person name="Kues U."/>
            <person name="Barry K."/>
            <person name="Hegedus J.C."/>
            <person name="Henrissat B."/>
            <person name="Johnson J."/>
            <person name="Lipzen A."/>
            <person name="Ohm R."/>
            <person name="Nagy I."/>
            <person name="Pangilinan J."/>
            <person name="Yan J."/>
            <person name="Xiong Y."/>
            <person name="Grigoriev I.V."/>
            <person name="Hibbett D.S."/>
            <person name="Nagy L.G."/>
        </authorList>
    </citation>
    <scope>NUCLEOTIDE SEQUENCE [LARGE SCALE GENOMIC DNA]</scope>
    <source>
        <strain evidence="4 5">SZMC22713</strain>
    </source>
</reference>
<dbReference type="SMART" id="SM00054">
    <property type="entry name" value="EFh"/>
    <property type="match status" value="4"/>
</dbReference>
<evidence type="ECO:0000256" key="1">
    <source>
        <dbReference type="ARBA" id="ARBA00022737"/>
    </source>
</evidence>
<dbReference type="PROSITE" id="PS50222">
    <property type="entry name" value="EF_HAND_2"/>
    <property type="match status" value="4"/>
</dbReference>
<dbReference type="InterPro" id="IPR002048">
    <property type="entry name" value="EF_hand_dom"/>
</dbReference>
<dbReference type="GO" id="GO:0016460">
    <property type="term" value="C:myosin II complex"/>
    <property type="evidence" value="ECO:0007669"/>
    <property type="project" value="TreeGrafter"/>
</dbReference>
<dbReference type="InterPro" id="IPR050230">
    <property type="entry name" value="CALM/Myosin/TropC-like"/>
</dbReference>
<dbReference type="Proteomes" id="UP000294933">
    <property type="component" value="Unassembled WGS sequence"/>
</dbReference>
<dbReference type="InterPro" id="IPR011992">
    <property type="entry name" value="EF-hand-dom_pair"/>
</dbReference>
<dbReference type="EMBL" id="ML170189">
    <property type="protein sequence ID" value="TDL20346.1"/>
    <property type="molecule type" value="Genomic_DNA"/>
</dbReference>
<feature type="domain" description="EF-hand" evidence="3">
    <location>
        <begin position="15"/>
        <end position="50"/>
    </location>
</feature>
<evidence type="ECO:0000256" key="2">
    <source>
        <dbReference type="ARBA" id="ARBA00022837"/>
    </source>
</evidence>
<dbReference type="STRING" id="50990.A0A4Y7PZ83"/>
<sequence length="164" mass="18019">MGSRDPEALMQLTKEQIHEFEKGFKVYDKDGDGRITAADLSAVLGSLGHHPDDNEIQDMMGALDLNGDGYIDLGEFVTLMASKLEAGNSEIDYREAFDTFDVSGDGTIDKEELRKALSVLGEELTDQEFEKMFAEADTDGDGKITSDEFVNVSDVVDTSPFSLY</sequence>
<evidence type="ECO:0000259" key="3">
    <source>
        <dbReference type="PROSITE" id="PS50222"/>
    </source>
</evidence>
<feature type="domain" description="EF-hand" evidence="3">
    <location>
        <begin position="88"/>
        <end position="123"/>
    </location>
</feature>
<dbReference type="Pfam" id="PF13499">
    <property type="entry name" value="EF-hand_7"/>
    <property type="match status" value="2"/>
</dbReference>
<dbReference type="Gene3D" id="1.10.238.10">
    <property type="entry name" value="EF-hand"/>
    <property type="match status" value="2"/>
</dbReference>
<dbReference type="InterPro" id="IPR018247">
    <property type="entry name" value="EF_Hand_1_Ca_BS"/>
</dbReference>
<dbReference type="PROSITE" id="PS00018">
    <property type="entry name" value="EF_HAND_1"/>
    <property type="match status" value="4"/>
</dbReference>
<keyword evidence="5" id="KW-1185">Reference proteome</keyword>
<dbReference type="AlphaFoldDB" id="A0A4Y7PZ83"/>
<protein>
    <submittedName>
        <fullName evidence="4">Calmodulin 2</fullName>
    </submittedName>
</protein>
<keyword evidence="2" id="KW-0106">Calcium</keyword>
<dbReference type="PANTHER" id="PTHR23048">
    <property type="entry name" value="MYOSIN LIGHT CHAIN 1, 3"/>
    <property type="match status" value="1"/>
</dbReference>
<name>A0A4Y7PZ83_9AGAM</name>
<organism evidence="4 5">
    <name type="scientific">Rickenella mellea</name>
    <dbReference type="NCBI Taxonomy" id="50990"/>
    <lineage>
        <taxon>Eukaryota</taxon>
        <taxon>Fungi</taxon>
        <taxon>Dikarya</taxon>
        <taxon>Basidiomycota</taxon>
        <taxon>Agaricomycotina</taxon>
        <taxon>Agaricomycetes</taxon>
        <taxon>Hymenochaetales</taxon>
        <taxon>Rickenellaceae</taxon>
        <taxon>Rickenella</taxon>
    </lineage>
</organism>
<feature type="domain" description="EF-hand" evidence="3">
    <location>
        <begin position="124"/>
        <end position="159"/>
    </location>
</feature>
<dbReference type="SUPFAM" id="SSF47473">
    <property type="entry name" value="EF-hand"/>
    <property type="match status" value="1"/>
</dbReference>
<dbReference type="GO" id="GO:0005509">
    <property type="term" value="F:calcium ion binding"/>
    <property type="evidence" value="ECO:0007669"/>
    <property type="project" value="InterPro"/>
</dbReference>
<gene>
    <name evidence="4" type="ORF">BD410DRAFT_751238</name>
</gene>
<dbReference type="PANTHER" id="PTHR23048:SF0">
    <property type="entry name" value="CALMODULIN LIKE 3"/>
    <property type="match status" value="1"/>
</dbReference>
<evidence type="ECO:0000313" key="5">
    <source>
        <dbReference type="Proteomes" id="UP000294933"/>
    </source>
</evidence>
<dbReference type="CDD" id="cd00051">
    <property type="entry name" value="EFh"/>
    <property type="match status" value="1"/>
</dbReference>
<keyword evidence="1" id="KW-0677">Repeat</keyword>
<proteinExistence type="predicted"/>
<feature type="domain" description="EF-hand" evidence="3">
    <location>
        <begin position="51"/>
        <end position="86"/>
    </location>
</feature>
<dbReference type="VEuPathDB" id="FungiDB:BD410DRAFT_751238"/>
<evidence type="ECO:0000313" key="4">
    <source>
        <dbReference type="EMBL" id="TDL20346.1"/>
    </source>
</evidence>
<dbReference type="FunFam" id="1.10.238.10:FF:000527">
    <property type="entry name" value="Calmodulin-3"/>
    <property type="match status" value="1"/>
</dbReference>